<sequence>MTDPAAPNIPVVRVGVSGLPNLTDSMTIGGAYVLVAETPSARFPLLAASLSSALEQGLPCTVIVPANPEQFIQRIDSFVPLDAVTLIANKSLQLFVMQNEFSKAMFRFGADAFAEEMEEFGIPENSYLIFDQADELLSLHDISLALEQISVLGKWFAQRRITALLVFSRVTEANAGTINAIMDNLSGIARLGGDKDGLELTFDYWQSPEGAIAARHYILLTDELGLYQASTKSTPLELVSESEPSSRTDAPDTASARVFYMDPDLGSLAKLTPGGWQYADTLIGMMHASRNLPTATCILSFQHDTNLRQLAEAIHTLRLTLGRKALLVVQEKGASLRYQNEALLLRLGVNLVIHRDVPTSRLTLLLESIRGQVFNRNVDINFEAALASVVPTMLRGYLMPTHFVREVETIFKRSATLDIPCALIIGTPLPDTPMEDLLGNIALSRPGDLSTASESECFIFLNACPQSVLLATVERIVHGAIDTVFADVKFLVHRDEINTELAAMTRSAALGSVPDYTEISRTWVAALPATGSSVPNVQQPTPSHVYLDKLSTAPMGNGVSATTAPAPTSPRSDVSDLRYIPPESPHVLTDGEWTREEATSTNAKPDTLGQATSFGRHSAPRAKRSSIARPQSPHGSEATEGTSFLGVNIRH</sequence>
<name>A0A515EKA8_9BURK</name>
<reference evidence="3" key="1">
    <citation type="submission" date="2019-02" db="EMBL/GenBank/DDBJ databases">
        <title>Complete genome sequence of Rhodoferax sp. Gr-4.</title>
        <authorList>
            <person name="Jin L."/>
        </authorList>
    </citation>
    <scope>NUCLEOTIDE SEQUENCE [LARGE SCALE GENOMIC DNA]</scope>
    <source>
        <strain evidence="3">Gr-4</strain>
    </source>
</reference>
<protein>
    <recommendedName>
        <fullName evidence="4">Cellulose biosynthesis protein BcsE</fullName>
    </recommendedName>
</protein>
<feature type="compositionally biased region" description="Polar residues" evidence="1">
    <location>
        <begin position="599"/>
        <end position="615"/>
    </location>
</feature>
<keyword evidence="3" id="KW-1185">Reference proteome</keyword>
<gene>
    <name evidence="2" type="ORF">EXZ61_02275</name>
</gene>
<dbReference type="GO" id="GO:0035438">
    <property type="term" value="F:cyclic-di-GMP binding"/>
    <property type="evidence" value="ECO:0007669"/>
    <property type="project" value="InterPro"/>
</dbReference>
<feature type="region of interest" description="Disordered" evidence="1">
    <location>
        <begin position="556"/>
        <end position="651"/>
    </location>
</feature>
<dbReference type="InterPro" id="IPR017745">
    <property type="entry name" value="BcsE"/>
</dbReference>
<proteinExistence type="predicted"/>
<evidence type="ECO:0000256" key="1">
    <source>
        <dbReference type="SAM" id="MobiDB-lite"/>
    </source>
</evidence>
<accession>A0A515EKA8</accession>
<dbReference type="EMBL" id="CP036282">
    <property type="protein sequence ID" value="QDL53088.1"/>
    <property type="molecule type" value="Genomic_DNA"/>
</dbReference>
<evidence type="ECO:0000313" key="3">
    <source>
        <dbReference type="Proteomes" id="UP000317365"/>
    </source>
</evidence>
<dbReference type="KEGG" id="rhg:EXZ61_02275"/>
<evidence type="ECO:0000313" key="2">
    <source>
        <dbReference type="EMBL" id="QDL53088.1"/>
    </source>
</evidence>
<reference evidence="3" key="2">
    <citation type="journal article" date="2020" name="Int. J. Syst. Evol. Microbiol.">
        <title>Genomic insights into a novel species Rhodoferax aquaticus sp. nov., isolated from freshwater.</title>
        <authorList>
            <person name="Li T."/>
            <person name="Zhuo Y."/>
            <person name="Jin C.Z."/>
            <person name="Wu X."/>
            <person name="Ko S.R."/>
            <person name="Jin F.J."/>
            <person name="Ahn C.Y."/>
            <person name="Oh H.M."/>
            <person name="Lee H.G."/>
            <person name="Jin L."/>
        </authorList>
    </citation>
    <scope>NUCLEOTIDE SEQUENCE [LARGE SCALE GENOMIC DNA]</scope>
    <source>
        <strain evidence="3">Gr-4</strain>
    </source>
</reference>
<dbReference type="Proteomes" id="UP000317365">
    <property type="component" value="Chromosome"/>
</dbReference>
<dbReference type="AlphaFoldDB" id="A0A515EKA8"/>
<feature type="compositionally biased region" description="Polar residues" evidence="1">
    <location>
        <begin position="559"/>
        <end position="572"/>
    </location>
</feature>
<dbReference type="RefSeq" id="WP_142808622.1">
    <property type="nucleotide sequence ID" value="NZ_CP036282.1"/>
</dbReference>
<evidence type="ECO:0008006" key="4">
    <source>
        <dbReference type="Google" id="ProtNLM"/>
    </source>
</evidence>
<organism evidence="2 3">
    <name type="scientific">Rhodoferax aquaticus</name>
    <dbReference type="NCBI Taxonomy" id="2527691"/>
    <lineage>
        <taxon>Bacteria</taxon>
        <taxon>Pseudomonadati</taxon>
        <taxon>Pseudomonadota</taxon>
        <taxon>Betaproteobacteria</taxon>
        <taxon>Burkholderiales</taxon>
        <taxon>Comamonadaceae</taxon>
        <taxon>Rhodoferax</taxon>
    </lineage>
</organism>
<dbReference type="Pfam" id="PF10995">
    <property type="entry name" value="CBP_BcsE"/>
    <property type="match status" value="1"/>
</dbReference>